<dbReference type="InterPro" id="IPR009288">
    <property type="entry name" value="AIG2-like_dom"/>
</dbReference>
<gene>
    <name evidence="3" type="ORF">SAMN04488696_0537</name>
</gene>
<dbReference type="RefSeq" id="WP_091932790.1">
    <property type="nucleotide sequence ID" value="NZ_FOUJ01000001.1"/>
</dbReference>
<dbReference type="Pfam" id="PF06094">
    <property type="entry name" value="GGACT"/>
    <property type="match status" value="1"/>
</dbReference>
<feature type="domain" description="Gamma-glutamylcyclotransferase AIG2-like" evidence="2">
    <location>
        <begin position="3"/>
        <end position="117"/>
    </location>
</feature>
<dbReference type="InterPro" id="IPR013024">
    <property type="entry name" value="GGCT-like"/>
</dbReference>
<proteinExistence type="inferred from homology"/>
<dbReference type="InterPro" id="IPR036568">
    <property type="entry name" value="GGCT-like_sf"/>
</dbReference>
<dbReference type="GO" id="GO:0016740">
    <property type="term" value="F:transferase activity"/>
    <property type="evidence" value="ECO:0007669"/>
    <property type="project" value="UniProtKB-KW"/>
</dbReference>
<dbReference type="GO" id="GO:0005829">
    <property type="term" value="C:cytosol"/>
    <property type="evidence" value="ECO:0007669"/>
    <property type="project" value="TreeGrafter"/>
</dbReference>
<dbReference type="OrthoDB" id="100169at2157"/>
<keyword evidence="3" id="KW-0808">Transferase</keyword>
<evidence type="ECO:0000313" key="3">
    <source>
        <dbReference type="EMBL" id="SFM24718.1"/>
    </source>
</evidence>
<dbReference type="GO" id="GO:0061929">
    <property type="term" value="F:gamma-glutamylaminecyclotransferase activity"/>
    <property type="evidence" value="ECO:0007669"/>
    <property type="project" value="InterPro"/>
</dbReference>
<dbReference type="Proteomes" id="UP000198535">
    <property type="component" value="Unassembled WGS sequence"/>
</dbReference>
<dbReference type="PANTHER" id="PTHR12510">
    <property type="entry name" value="TROPONIN C-AKIN-1 PROTEIN"/>
    <property type="match status" value="1"/>
</dbReference>
<comment type="similarity">
    <text evidence="1">Belongs to the gamma-glutamylcyclotransferase family.</text>
</comment>
<evidence type="ECO:0000313" key="4">
    <source>
        <dbReference type="Proteomes" id="UP000198535"/>
    </source>
</evidence>
<dbReference type="EMBL" id="FOUJ01000001">
    <property type="protein sequence ID" value="SFM24718.1"/>
    <property type="molecule type" value="Genomic_DNA"/>
</dbReference>
<dbReference type="PANTHER" id="PTHR12510:SF4">
    <property type="entry name" value="GAMMA-GLUTAMYLAMINECYCLOTRANSFERASE"/>
    <property type="match status" value="1"/>
</dbReference>
<sequence length="119" mass="13965">MYIFVYGTLKRSDPNHFLLKGSEFICSTRTKISYTMLDLGRFPGVIKDEVPKATSSPIYGEVYDIDQQTLEKLDAYEGSWYFREEVELETGLKALMYFLRKIPPLEYHVITDGNWKRHN</sequence>
<dbReference type="InterPro" id="IPR039126">
    <property type="entry name" value="GGACT"/>
</dbReference>
<name>A0A1I4PAA4_9EURY</name>
<evidence type="ECO:0000256" key="1">
    <source>
        <dbReference type="ARBA" id="ARBA00008861"/>
    </source>
</evidence>
<dbReference type="AlphaFoldDB" id="A0A1I4PAA4"/>
<dbReference type="STRING" id="487685.SAMN04488696_0537"/>
<dbReference type="CDD" id="cd06661">
    <property type="entry name" value="GGCT_like"/>
    <property type="match status" value="1"/>
</dbReference>
<keyword evidence="4" id="KW-1185">Reference proteome</keyword>
<dbReference type="Gene3D" id="3.10.490.10">
    <property type="entry name" value="Gamma-glutamyl cyclotransferase-like"/>
    <property type="match status" value="1"/>
</dbReference>
<protein>
    <submittedName>
        <fullName evidence="3">Uncharacterized conserved protein YtfP, gamma-glutamylcyclotransferase (GGCT)/AIG2-like family</fullName>
    </submittedName>
</protein>
<accession>A0A1I4PAA4</accession>
<reference evidence="4" key="1">
    <citation type="submission" date="2016-10" db="EMBL/GenBank/DDBJ databases">
        <authorList>
            <person name="Varghese N."/>
            <person name="Submissions S."/>
        </authorList>
    </citation>
    <scope>NUCLEOTIDE SEQUENCE [LARGE SCALE GENOMIC DNA]</scope>
    <source>
        <strain evidence="4">Mob M</strain>
    </source>
</reference>
<evidence type="ECO:0000259" key="2">
    <source>
        <dbReference type="Pfam" id="PF06094"/>
    </source>
</evidence>
<dbReference type="SUPFAM" id="SSF110857">
    <property type="entry name" value="Gamma-glutamyl cyclotransferase-like"/>
    <property type="match status" value="1"/>
</dbReference>
<organism evidence="3 4">
    <name type="scientific">Methanolobus profundi</name>
    <dbReference type="NCBI Taxonomy" id="487685"/>
    <lineage>
        <taxon>Archaea</taxon>
        <taxon>Methanobacteriati</taxon>
        <taxon>Methanobacteriota</taxon>
        <taxon>Stenosarchaea group</taxon>
        <taxon>Methanomicrobia</taxon>
        <taxon>Methanosarcinales</taxon>
        <taxon>Methanosarcinaceae</taxon>
        <taxon>Methanolobus</taxon>
    </lineage>
</organism>